<keyword evidence="1" id="KW-0812">Transmembrane</keyword>
<dbReference type="OrthoDB" id="8188942at2759"/>
<dbReference type="Proteomes" id="UP000440578">
    <property type="component" value="Unassembled WGS sequence"/>
</dbReference>
<comment type="caution">
    <text evidence="2">The sequence shown here is derived from an EMBL/GenBank/DDBJ whole genome shotgun (WGS) entry which is preliminary data.</text>
</comment>
<gene>
    <name evidence="2" type="ORF">FJT64_001046</name>
</gene>
<keyword evidence="1" id="KW-0472">Membrane</keyword>
<keyword evidence="1" id="KW-1133">Transmembrane helix</keyword>
<evidence type="ECO:0000313" key="2">
    <source>
        <dbReference type="EMBL" id="KAF0292174.1"/>
    </source>
</evidence>
<feature type="transmembrane region" description="Helical" evidence="1">
    <location>
        <begin position="91"/>
        <end position="115"/>
    </location>
</feature>
<sequence>MVSTGPVSTACPSTADTDTIELVETVQLATGTGLKTAQPAHCRPLSRVLRIRVFQPALGVAISWLVAGVGNTALMVVTGLTLRRGHLSDTLLILCVIEIVLVAGLSLSAALVVWIDYRVLREHAV</sequence>
<dbReference type="AlphaFoldDB" id="A0A6A4VKX8"/>
<evidence type="ECO:0000256" key="1">
    <source>
        <dbReference type="SAM" id="Phobius"/>
    </source>
</evidence>
<proteinExistence type="predicted"/>
<protein>
    <submittedName>
        <fullName evidence="2">Uncharacterized protein</fullName>
    </submittedName>
</protein>
<organism evidence="2 3">
    <name type="scientific">Amphibalanus amphitrite</name>
    <name type="common">Striped barnacle</name>
    <name type="synonym">Balanus amphitrite</name>
    <dbReference type="NCBI Taxonomy" id="1232801"/>
    <lineage>
        <taxon>Eukaryota</taxon>
        <taxon>Metazoa</taxon>
        <taxon>Ecdysozoa</taxon>
        <taxon>Arthropoda</taxon>
        <taxon>Crustacea</taxon>
        <taxon>Multicrustacea</taxon>
        <taxon>Cirripedia</taxon>
        <taxon>Thoracica</taxon>
        <taxon>Thoracicalcarea</taxon>
        <taxon>Balanomorpha</taxon>
        <taxon>Balanoidea</taxon>
        <taxon>Balanidae</taxon>
        <taxon>Amphibalaninae</taxon>
        <taxon>Amphibalanus</taxon>
    </lineage>
</organism>
<accession>A0A6A4VKX8</accession>
<dbReference type="EMBL" id="VIIS01001831">
    <property type="protein sequence ID" value="KAF0292174.1"/>
    <property type="molecule type" value="Genomic_DNA"/>
</dbReference>
<name>A0A6A4VKX8_AMPAM</name>
<reference evidence="2 3" key="1">
    <citation type="submission" date="2019-07" db="EMBL/GenBank/DDBJ databases">
        <title>Draft genome assembly of a fouling barnacle, Amphibalanus amphitrite (Darwin, 1854): The first reference genome for Thecostraca.</title>
        <authorList>
            <person name="Kim W."/>
        </authorList>
    </citation>
    <scope>NUCLEOTIDE SEQUENCE [LARGE SCALE GENOMIC DNA]</scope>
    <source>
        <strain evidence="2">SNU_AA5</strain>
        <tissue evidence="2">Soma without cirri and trophi</tissue>
    </source>
</reference>
<evidence type="ECO:0000313" key="3">
    <source>
        <dbReference type="Proteomes" id="UP000440578"/>
    </source>
</evidence>
<feature type="transmembrane region" description="Helical" evidence="1">
    <location>
        <begin position="57"/>
        <end position="79"/>
    </location>
</feature>
<keyword evidence="3" id="KW-1185">Reference proteome</keyword>